<organism evidence="8">
    <name type="scientific">Brachypodium distachyon</name>
    <name type="common">Purple false brome</name>
    <name type="synonym">Trachynia distachya</name>
    <dbReference type="NCBI Taxonomy" id="15368"/>
    <lineage>
        <taxon>Eukaryota</taxon>
        <taxon>Viridiplantae</taxon>
        <taxon>Streptophyta</taxon>
        <taxon>Embryophyta</taxon>
        <taxon>Tracheophyta</taxon>
        <taxon>Spermatophyta</taxon>
        <taxon>Magnoliopsida</taxon>
        <taxon>Liliopsida</taxon>
        <taxon>Poales</taxon>
        <taxon>Poaceae</taxon>
        <taxon>BOP clade</taxon>
        <taxon>Pooideae</taxon>
        <taxon>Stipodae</taxon>
        <taxon>Brachypodieae</taxon>
        <taxon>Brachypodium</taxon>
    </lineage>
</organism>
<feature type="region of interest" description="Disordered" evidence="5">
    <location>
        <begin position="195"/>
        <end position="216"/>
    </location>
</feature>
<dbReference type="GO" id="GO:0006355">
    <property type="term" value="P:regulation of DNA-templated transcription"/>
    <property type="evidence" value="ECO:0007669"/>
    <property type="project" value="InterPro"/>
</dbReference>
<dbReference type="OMA" id="SPRMESW"/>
<dbReference type="PROSITE" id="PS51005">
    <property type="entry name" value="NAC"/>
    <property type="match status" value="1"/>
</dbReference>
<evidence type="ECO:0000256" key="3">
    <source>
        <dbReference type="ARBA" id="ARBA00023163"/>
    </source>
</evidence>
<name>I1GV81_BRADI</name>
<feature type="domain" description="NAC" evidence="6">
    <location>
        <begin position="4"/>
        <end position="177"/>
    </location>
</feature>
<dbReference type="eggNOG" id="ENOG502QUZY">
    <property type="taxonomic scope" value="Eukaryota"/>
</dbReference>
<dbReference type="KEGG" id="bdi:100842110"/>
<reference evidence="8" key="3">
    <citation type="submission" date="2018-08" db="UniProtKB">
        <authorList>
            <consortium name="EnsemblPlants"/>
        </authorList>
    </citation>
    <scope>IDENTIFICATION</scope>
    <source>
        <strain evidence="8">cv. Bd21</strain>
    </source>
</reference>
<dbReference type="PANTHER" id="PTHR31744:SF79">
    <property type="entry name" value="NAC DOMAIN-CONTAINING PROTEIN"/>
    <property type="match status" value="1"/>
</dbReference>
<dbReference type="AlphaFoldDB" id="I1GV81"/>
<dbReference type="Gramene" id="KQK16671">
    <property type="protein sequence ID" value="KQK16671"/>
    <property type="gene ID" value="BRADI_1g29857v3"/>
</dbReference>
<evidence type="ECO:0000313" key="8">
    <source>
        <dbReference type="EnsemblPlants" id="KQK16671"/>
    </source>
</evidence>
<dbReference type="Gene3D" id="2.170.150.80">
    <property type="entry name" value="NAC domain"/>
    <property type="match status" value="1"/>
</dbReference>
<sequence length="304" mass="34004">MELELPGFRFHPTEEELLEFYLKQAAHGRKLKFDIIPTVHLYRHDPWDLPALAGDIIHHGSSSCNSREWYFFVPRDSGRKLNQQQAAGRPSRTTERGFWKATGSDRAVRCGADPKRLIGLKKTLVYYQGRAPRGSKTDWVMNEYRLPEDAMAGGGGNNKVQLLQDRQELVLCKVYRKAVSLKELEQRVAMEELARSGHGGSSSAASSHCTGSPDAAGSMSSDVVQYEAAHHYDGVKIEEAAAAAAAVAKPAAMRLPELETTRMEWLSQPQQQDPFQLTSSQLRSPWMMESFCLSPCYQSSLLNF</sequence>
<dbReference type="EnsemblPlants" id="KQK16671">
    <property type="protein sequence ID" value="KQK16671"/>
    <property type="gene ID" value="BRADI_1g29857v3"/>
</dbReference>
<gene>
    <name evidence="8" type="primary">LOC100842110</name>
    <name evidence="7" type="ORF">BRADI_1g29857v3</name>
</gene>
<dbReference type="GeneID" id="100842110"/>
<keyword evidence="2" id="KW-0238">DNA-binding</keyword>
<keyword evidence="3" id="KW-0804">Transcription</keyword>
<keyword evidence="9" id="KW-1185">Reference proteome</keyword>
<dbReference type="Proteomes" id="UP000008810">
    <property type="component" value="Chromosome 1"/>
</dbReference>
<dbReference type="PANTHER" id="PTHR31744">
    <property type="entry name" value="PROTEIN CUP-SHAPED COTYLEDON 2-RELATED"/>
    <property type="match status" value="1"/>
</dbReference>
<dbReference type="InterPro" id="IPR003441">
    <property type="entry name" value="NAC-dom"/>
</dbReference>
<protein>
    <recommendedName>
        <fullName evidence="6">NAC domain-containing protein</fullName>
    </recommendedName>
</protein>
<keyword evidence="1" id="KW-0805">Transcription regulation</keyword>
<dbReference type="STRING" id="15368.I1GV81"/>
<dbReference type="SUPFAM" id="SSF101941">
    <property type="entry name" value="NAC domain"/>
    <property type="match status" value="1"/>
</dbReference>
<dbReference type="HOGENOM" id="CLU_035664_7_0_1"/>
<evidence type="ECO:0000256" key="1">
    <source>
        <dbReference type="ARBA" id="ARBA00023015"/>
    </source>
</evidence>
<dbReference type="GO" id="GO:0003677">
    <property type="term" value="F:DNA binding"/>
    <property type="evidence" value="ECO:0007669"/>
    <property type="project" value="UniProtKB-KW"/>
</dbReference>
<evidence type="ECO:0000313" key="7">
    <source>
        <dbReference type="EMBL" id="KQK16671.1"/>
    </source>
</evidence>
<evidence type="ECO:0000256" key="2">
    <source>
        <dbReference type="ARBA" id="ARBA00023125"/>
    </source>
</evidence>
<dbReference type="RefSeq" id="XP_014752297.1">
    <property type="nucleotide sequence ID" value="XM_014896811.2"/>
</dbReference>
<keyword evidence="4" id="KW-0539">Nucleus</keyword>
<reference evidence="7 8" key="1">
    <citation type="journal article" date="2010" name="Nature">
        <title>Genome sequencing and analysis of the model grass Brachypodium distachyon.</title>
        <authorList>
            <consortium name="International Brachypodium Initiative"/>
        </authorList>
    </citation>
    <scope>NUCLEOTIDE SEQUENCE [LARGE SCALE GENOMIC DNA]</scope>
    <source>
        <strain evidence="7">Bd21</strain>
        <strain evidence="8">cv. Bd21</strain>
    </source>
</reference>
<accession>I1GV81</accession>
<reference evidence="7" key="2">
    <citation type="submission" date="2017-06" db="EMBL/GenBank/DDBJ databases">
        <title>WGS assembly of Brachypodium distachyon.</title>
        <authorList>
            <consortium name="The International Brachypodium Initiative"/>
            <person name="Lucas S."/>
            <person name="Harmon-Smith M."/>
            <person name="Lail K."/>
            <person name="Tice H."/>
            <person name="Grimwood J."/>
            <person name="Bruce D."/>
            <person name="Barry K."/>
            <person name="Shu S."/>
            <person name="Lindquist E."/>
            <person name="Wang M."/>
            <person name="Pitluck S."/>
            <person name="Vogel J.P."/>
            <person name="Garvin D.F."/>
            <person name="Mockler T.C."/>
            <person name="Schmutz J."/>
            <person name="Rokhsar D."/>
            <person name="Bevan M.W."/>
        </authorList>
    </citation>
    <scope>NUCLEOTIDE SEQUENCE</scope>
    <source>
        <strain evidence="7">Bd21</strain>
    </source>
</reference>
<evidence type="ECO:0000259" key="6">
    <source>
        <dbReference type="PROSITE" id="PS51005"/>
    </source>
</evidence>
<evidence type="ECO:0000256" key="5">
    <source>
        <dbReference type="SAM" id="MobiDB-lite"/>
    </source>
</evidence>
<proteinExistence type="predicted"/>
<dbReference type="InterPro" id="IPR036093">
    <property type="entry name" value="NAC_dom_sf"/>
</dbReference>
<dbReference type="EMBL" id="CM000880">
    <property type="protein sequence ID" value="KQK16671.1"/>
    <property type="molecule type" value="Genomic_DNA"/>
</dbReference>
<dbReference type="OrthoDB" id="1880352at2759"/>
<dbReference type="Pfam" id="PF02365">
    <property type="entry name" value="NAM"/>
    <property type="match status" value="1"/>
</dbReference>
<evidence type="ECO:0000313" key="9">
    <source>
        <dbReference type="Proteomes" id="UP000008810"/>
    </source>
</evidence>
<evidence type="ECO:0000256" key="4">
    <source>
        <dbReference type="ARBA" id="ARBA00023242"/>
    </source>
</evidence>